<keyword evidence="2" id="KW-0719">Serine esterase</keyword>
<accession>A0AAV2NN89</accession>
<organism evidence="8 9">
    <name type="scientific">Lasius platythorax</name>
    <dbReference type="NCBI Taxonomy" id="488582"/>
    <lineage>
        <taxon>Eukaryota</taxon>
        <taxon>Metazoa</taxon>
        <taxon>Ecdysozoa</taxon>
        <taxon>Arthropoda</taxon>
        <taxon>Hexapoda</taxon>
        <taxon>Insecta</taxon>
        <taxon>Pterygota</taxon>
        <taxon>Neoptera</taxon>
        <taxon>Endopterygota</taxon>
        <taxon>Hymenoptera</taxon>
        <taxon>Apocrita</taxon>
        <taxon>Aculeata</taxon>
        <taxon>Formicoidea</taxon>
        <taxon>Formicidae</taxon>
        <taxon>Formicinae</taxon>
        <taxon>Lasius</taxon>
        <taxon>Lasius</taxon>
    </lineage>
</organism>
<evidence type="ECO:0000313" key="9">
    <source>
        <dbReference type="Proteomes" id="UP001497644"/>
    </source>
</evidence>
<keyword evidence="9" id="KW-1185">Reference proteome</keyword>
<evidence type="ECO:0000256" key="5">
    <source>
        <dbReference type="ARBA" id="ARBA00023180"/>
    </source>
</evidence>
<dbReference type="Gene3D" id="3.40.50.1820">
    <property type="entry name" value="alpha/beta hydrolase"/>
    <property type="match status" value="1"/>
</dbReference>
<dbReference type="PANTHER" id="PTHR43142">
    <property type="entry name" value="CARBOXYLIC ESTER HYDROLASE"/>
    <property type="match status" value="1"/>
</dbReference>
<evidence type="ECO:0000256" key="2">
    <source>
        <dbReference type="ARBA" id="ARBA00022487"/>
    </source>
</evidence>
<proteinExistence type="inferred from homology"/>
<keyword evidence="4" id="KW-1015">Disulfide bond</keyword>
<evidence type="ECO:0000256" key="6">
    <source>
        <dbReference type="RuleBase" id="RU361235"/>
    </source>
</evidence>
<comment type="similarity">
    <text evidence="1 6">Belongs to the type-B carboxylesterase/lipase family.</text>
</comment>
<dbReference type="EC" id="3.1.1.-" evidence="6"/>
<reference evidence="8" key="1">
    <citation type="submission" date="2024-04" db="EMBL/GenBank/DDBJ databases">
        <authorList>
            <consortium name="Molecular Ecology Group"/>
        </authorList>
    </citation>
    <scope>NUCLEOTIDE SEQUENCE</scope>
</reference>
<dbReference type="InterPro" id="IPR002018">
    <property type="entry name" value="CarbesteraseB"/>
</dbReference>
<dbReference type="EMBL" id="OZ034826">
    <property type="protein sequence ID" value="CAL1681891.1"/>
    <property type="molecule type" value="Genomic_DNA"/>
</dbReference>
<feature type="domain" description="Carboxylesterase type B" evidence="7">
    <location>
        <begin position="20"/>
        <end position="531"/>
    </location>
</feature>
<dbReference type="PANTHER" id="PTHR43142:SF1">
    <property type="entry name" value="CARBOXYLIC ESTER HYDROLASE"/>
    <property type="match status" value="1"/>
</dbReference>
<dbReference type="AlphaFoldDB" id="A0AAV2NN89"/>
<evidence type="ECO:0000256" key="4">
    <source>
        <dbReference type="ARBA" id="ARBA00023157"/>
    </source>
</evidence>
<dbReference type="InterPro" id="IPR019826">
    <property type="entry name" value="Carboxylesterase_B_AS"/>
</dbReference>
<keyword evidence="3 6" id="KW-0378">Hydrolase</keyword>
<sequence>MSYDSMSQTVQSNSYSIMERPIVIVKQGKLQGIFEDNVLGSRYLAFKGIPFAAPPVGELRFKDPEPPASWEGIRDASRNAGDVCIQLQALPILAVIGGEDCLYLNVYISYNIHRTTGNPVMVWIHGGTYVVGSGNDTSQRPDYFMTKDVILVSINYRLGALGFLNVGHEVASGNQGLKDQAAALKWIKENIESFGGDPNNITIFGNSAGGFSVHLLMVSPLSKGLFNKAILQSGTCFWGLTENREAIANAFKLASILGNDSKDPMEVVDFLKTLPAAEIVNAQFEVLTPKEARISHIWFGPTIDEKAKRPFLPCPLSQLLDDDNDIPIMIGHNSHEYIMFLRNTSEKALKTISADLYLYIKKSTNLQDSKTITRLTQQVKQHYFHNKPFTKESIPSIIQCLSDLYFCIPVKNFVNNRRKKKQAPIYFYNFSYVGNEMTLTKLMSNNLCMIGASHTDEVAYLFYEPQCKVNDPNPPAIGTKDREVLEILTKMWTNFAKTGNPTPVIDEYVTTIWLPATAHSFNYLDIGDTLQLLTITDHNIIFGDLELQELHKL</sequence>
<dbReference type="SUPFAM" id="SSF53474">
    <property type="entry name" value="alpha/beta-Hydrolases"/>
    <property type="match status" value="1"/>
</dbReference>
<dbReference type="InterPro" id="IPR029058">
    <property type="entry name" value="AB_hydrolase_fold"/>
</dbReference>
<keyword evidence="5" id="KW-0325">Glycoprotein</keyword>
<evidence type="ECO:0000313" key="8">
    <source>
        <dbReference type="EMBL" id="CAL1681891.1"/>
    </source>
</evidence>
<dbReference type="GO" id="GO:0052689">
    <property type="term" value="F:carboxylic ester hydrolase activity"/>
    <property type="evidence" value="ECO:0007669"/>
    <property type="project" value="UniProtKB-KW"/>
</dbReference>
<dbReference type="Pfam" id="PF00135">
    <property type="entry name" value="COesterase"/>
    <property type="match status" value="1"/>
</dbReference>
<evidence type="ECO:0000256" key="1">
    <source>
        <dbReference type="ARBA" id="ARBA00005964"/>
    </source>
</evidence>
<evidence type="ECO:0000259" key="7">
    <source>
        <dbReference type="Pfam" id="PF00135"/>
    </source>
</evidence>
<evidence type="ECO:0000256" key="3">
    <source>
        <dbReference type="ARBA" id="ARBA00022801"/>
    </source>
</evidence>
<dbReference type="PROSITE" id="PS00122">
    <property type="entry name" value="CARBOXYLESTERASE_B_1"/>
    <property type="match status" value="1"/>
</dbReference>
<dbReference type="Proteomes" id="UP001497644">
    <property type="component" value="Chromosome 3"/>
</dbReference>
<protein>
    <recommendedName>
        <fullName evidence="6">Carboxylic ester hydrolase</fullName>
        <ecNumber evidence="6">3.1.1.-</ecNumber>
    </recommendedName>
</protein>
<name>A0AAV2NN89_9HYME</name>
<gene>
    <name evidence="8" type="ORF">LPLAT_LOCUS7814</name>
</gene>